<dbReference type="Proteomes" id="UP000194464">
    <property type="component" value="Unassembled WGS sequence"/>
</dbReference>
<dbReference type="RefSeq" id="WP_086473429.1">
    <property type="nucleotide sequence ID" value="NZ_FXWJ01000002.1"/>
</dbReference>
<evidence type="ECO:0008006" key="3">
    <source>
        <dbReference type="Google" id="ProtNLM"/>
    </source>
</evidence>
<evidence type="ECO:0000313" key="1">
    <source>
        <dbReference type="EMBL" id="SMQ66991.1"/>
    </source>
</evidence>
<proteinExistence type="predicted"/>
<accession>A0ABY1RDE9</accession>
<dbReference type="EMBL" id="FXWJ01000002">
    <property type="protein sequence ID" value="SMQ66991.1"/>
    <property type="molecule type" value="Genomic_DNA"/>
</dbReference>
<keyword evidence="2" id="KW-1185">Reference proteome</keyword>
<evidence type="ECO:0000313" key="2">
    <source>
        <dbReference type="Proteomes" id="UP000194464"/>
    </source>
</evidence>
<protein>
    <recommendedName>
        <fullName evidence="3">Extensin-like C-terminal domain-containing protein</fullName>
    </recommendedName>
</protein>
<gene>
    <name evidence="1" type="ORF">SAMN06295909_1397</name>
</gene>
<name>A0ABY1RDE9_9MICO</name>
<comment type="caution">
    <text evidence="1">The sequence shown here is derived from an EMBL/GenBank/DDBJ whole genome shotgun (WGS) entry which is preliminary data.</text>
</comment>
<organism evidence="1 2">
    <name type="scientific">Plantibacter elymi</name>
    <name type="common">nom. nud.</name>
    <dbReference type="NCBI Taxonomy" id="199708"/>
    <lineage>
        <taxon>Bacteria</taxon>
        <taxon>Bacillati</taxon>
        <taxon>Actinomycetota</taxon>
        <taxon>Actinomycetes</taxon>
        <taxon>Micrococcales</taxon>
        <taxon>Microbacteriaceae</taxon>
        <taxon>Plantibacter</taxon>
    </lineage>
</organism>
<reference evidence="1 2" key="1">
    <citation type="submission" date="2017-04" db="EMBL/GenBank/DDBJ databases">
        <authorList>
            <person name="Varghese N."/>
            <person name="Submissions S."/>
        </authorList>
    </citation>
    <scope>NUCLEOTIDE SEQUENCE [LARGE SCALE GENOMIC DNA]</scope>
    <source>
        <strain evidence="1 2">VKM Ac-1784</strain>
    </source>
</reference>
<sequence>MAAPMLAVKVVLAIGPKKLLGGALALMLGGLVATAALPAIAITLFVPAGSALRQAHCAAPGAVPAGQPTGPLLVAEQLLVSAIVDAAAAITPEPKAKLAALTAAYAASNMTASTSDTITDDTPLGVYRRTVRGGWGTTEQLQDTATATALILTGAGENRPGIMSDPAWIDEPAGWWLSTIGIHAETPTIASAEASARNALAVVEPELTDEQLTVGAACNYLPIDGDNRELALRLVSAMDGGRLVGSDYLQQLRNVANGTALTDCGIDSRIMQILLVALNTFEQVAVSDLNRRCTGSLEGAGENSSHYRDGGGMAVDIYALNGSSVTGGDGLSLQLLALLDSVVPPGSRTGQSNCRNSPGFTHFDEFEDTCNHVHIDVAYANPGL</sequence>